<dbReference type="NCBIfam" id="NF045650">
    <property type="entry name" value="CD1247_Nterm"/>
    <property type="match status" value="1"/>
</dbReference>
<dbReference type="RefSeq" id="WP_135225477.1">
    <property type="nucleotide sequence ID" value="NZ_CP132508.1"/>
</dbReference>
<feature type="region of interest" description="Disordered" evidence="1">
    <location>
        <begin position="115"/>
        <end position="143"/>
    </location>
</feature>
<protein>
    <submittedName>
        <fullName evidence="2">Uncharacterized protein</fullName>
    </submittedName>
</protein>
<feature type="region of interest" description="Disordered" evidence="1">
    <location>
        <begin position="74"/>
        <end position="102"/>
    </location>
</feature>
<evidence type="ECO:0000313" key="3">
    <source>
        <dbReference type="Proteomes" id="UP001304683"/>
    </source>
</evidence>
<reference evidence="2 3" key="1">
    <citation type="submission" date="2023-08" db="EMBL/GenBank/DDBJ databases">
        <title>Genome sequence of Thermaerobacter compostii strain Ins1, a spore-forming filamentous bacterium isolated from a deep geothermal reservoir.</title>
        <authorList>
            <person name="Bregnard D."/>
            <person name="Gonzalez D."/>
            <person name="Junier P."/>
        </authorList>
    </citation>
    <scope>NUCLEOTIDE SEQUENCE [LARGE SCALE GENOMIC DNA]</scope>
    <source>
        <strain evidence="2 3">Ins1</strain>
    </source>
</reference>
<organism evidence="2 3">
    <name type="scientific">Thermaerobacter composti</name>
    <dbReference type="NCBI Taxonomy" id="554949"/>
    <lineage>
        <taxon>Bacteria</taxon>
        <taxon>Bacillati</taxon>
        <taxon>Bacillota</taxon>
        <taxon>Clostridia</taxon>
        <taxon>Eubacteriales</taxon>
        <taxon>Clostridiales Family XVII. Incertae Sedis</taxon>
        <taxon>Thermaerobacter</taxon>
    </lineage>
</organism>
<evidence type="ECO:0000313" key="2">
    <source>
        <dbReference type="EMBL" id="WPD20151.1"/>
    </source>
</evidence>
<keyword evidence="3" id="KW-1185">Reference proteome</keyword>
<dbReference type="Proteomes" id="UP001304683">
    <property type="component" value="Chromosome"/>
</dbReference>
<feature type="region of interest" description="Disordered" evidence="1">
    <location>
        <begin position="197"/>
        <end position="251"/>
    </location>
</feature>
<proteinExistence type="predicted"/>
<dbReference type="EMBL" id="CP132508">
    <property type="protein sequence ID" value="WPD20151.1"/>
    <property type="molecule type" value="Genomic_DNA"/>
</dbReference>
<accession>A0ABZ0QS09</accession>
<sequence>MGQLRQRVAYVSGLAAGLEVAGQTAEGRVLAGILEVLDAMAEEMERLDRRLGELGEYLGELDQDLFDLEEAVGGEEAGAEGDWGAAAPKGTVRDPSGDEEPTPADFEGAVVFDSGIPTRSTAPAGDAGRGGEAEAAGSPGRAGGEELVDGLLLECPRCGTAYAVARDELEFDREPEEGEQEFEWVCPNCGEVVHDFLPDAAPDDQDEPLTASAGGEATHPAGDGADPPSGGTRAAAGGAAAGTASAPVAPF</sequence>
<feature type="compositionally biased region" description="Low complexity" evidence="1">
    <location>
        <begin position="220"/>
        <end position="251"/>
    </location>
</feature>
<dbReference type="InterPro" id="IPR054688">
    <property type="entry name" value="CD1247_N"/>
</dbReference>
<evidence type="ECO:0000256" key="1">
    <source>
        <dbReference type="SAM" id="MobiDB-lite"/>
    </source>
</evidence>
<name>A0ABZ0QS09_9FIRM</name>
<gene>
    <name evidence="2" type="ORF">Q5761_05850</name>
</gene>